<keyword evidence="11" id="KW-1185">Reference proteome</keyword>
<keyword evidence="3" id="KW-0677">Repeat</keyword>
<evidence type="ECO:0000256" key="3">
    <source>
        <dbReference type="ARBA" id="ARBA00022737"/>
    </source>
</evidence>
<feature type="domain" description="Fibronectin type-III" evidence="9">
    <location>
        <begin position="675"/>
        <end position="770"/>
    </location>
</feature>
<proteinExistence type="inferred from homology"/>
<name>A0A4W3HGZ3_CALMI</name>
<dbReference type="FunFam" id="2.60.40.10:FF:000309">
    <property type="entry name" value="Fibronectin type III domain containing 3B"/>
    <property type="match status" value="1"/>
</dbReference>
<dbReference type="GeneTree" id="ENSGT00940000163592"/>
<dbReference type="SMART" id="SM00060">
    <property type="entry name" value="FN3"/>
    <property type="match status" value="9"/>
</dbReference>
<organism evidence="10 11">
    <name type="scientific">Callorhinchus milii</name>
    <name type="common">Ghost shark</name>
    <dbReference type="NCBI Taxonomy" id="7868"/>
    <lineage>
        <taxon>Eukaryota</taxon>
        <taxon>Metazoa</taxon>
        <taxon>Chordata</taxon>
        <taxon>Craniata</taxon>
        <taxon>Vertebrata</taxon>
        <taxon>Chondrichthyes</taxon>
        <taxon>Holocephali</taxon>
        <taxon>Chimaeriformes</taxon>
        <taxon>Callorhinchidae</taxon>
        <taxon>Callorhinchus</taxon>
    </lineage>
</organism>
<feature type="compositionally biased region" description="Basic and acidic residues" evidence="7">
    <location>
        <begin position="178"/>
        <end position="207"/>
    </location>
</feature>
<dbReference type="CDD" id="cd00063">
    <property type="entry name" value="FN3"/>
    <property type="match status" value="9"/>
</dbReference>
<feature type="domain" description="Fibronectin type-III" evidence="9">
    <location>
        <begin position="874"/>
        <end position="961"/>
    </location>
</feature>
<dbReference type="Ensembl" id="ENSCMIT00000016592.1">
    <property type="protein sequence ID" value="ENSCMIP00000016263.1"/>
    <property type="gene ID" value="ENSCMIG00000007792.1"/>
</dbReference>
<reference evidence="11" key="3">
    <citation type="journal article" date="2014" name="Nature">
        <title>Elephant shark genome provides unique insights into gnathostome evolution.</title>
        <authorList>
            <consortium name="International Elephant Shark Genome Sequencing Consortium"/>
            <person name="Venkatesh B."/>
            <person name="Lee A.P."/>
            <person name="Ravi V."/>
            <person name="Maurya A.K."/>
            <person name="Lian M.M."/>
            <person name="Swann J.B."/>
            <person name="Ohta Y."/>
            <person name="Flajnik M.F."/>
            <person name="Sutoh Y."/>
            <person name="Kasahara M."/>
            <person name="Hoon S."/>
            <person name="Gangu V."/>
            <person name="Roy S.W."/>
            <person name="Irimia M."/>
            <person name="Korzh V."/>
            <person name="Kondrychyn I."/>
            <person name="Lim Z.W."/>
            <person name="Tay B.H."/>
            <person name="Tohari S."/>
            <person name="Kong K.W."/>
            <person name="Ho S."/>
            <person name="Lorente-Galdos B."/>
            <person name="Quilez J."/>
            <person name="Marques-Bonet T."/>
            <person name="Raney B.J."/>
            <person name="Ingham P.W."/>
            <person name="Tay A."/>
            <person name="Hillier L.W."/>
            <person name="Minx P."/>
            <person name="Boehm T."/>
            <person name="Wilson R.K."/>
            <person name="Brenner S."/>
            <person name="Warren W.C."/>
        </authorList>
    </citation>
    <scope>NUCLEOTIDE SEQUENCE [LARGE SCALE GENOMIC DNA]</scope>
</reference>
<dbReference type="FunFam" id="2.60.40.10:FF:000366">
    <property type="entry name" value="fibronectin type-III domain-containing protein 3A isoform X1"/>
    <property type="match status" value="1"/>
</dbReference>
<dbReference type="InterPro" id="IPR013783">
    <property type="entry name" value="Ig-like_fold"/>
</dbReference>
<keyword evidence="2 8" id="KW-0812">Transmembrane</keyword>
<dbReference type="OrthoDB" id="443915at2759"/>
<dbReference type="STRING" id="7868.ENSCMIP00000016263"/>
<feature type="domain" description="Fibronectin type-III" evidence="9">
    <location>
        <begin position="962"/>
        <end position="1057"/>
    </location>
</feature>
<evidence type="ECO:0000256" key="2">
    <source>
        <dbReference type="ARBA" id="ARBA00022692"/>
    </source>
</evidence>
<evidence type="ECO:0000313" key="10">
    <source>
        <dbReference type="Ensembl" id="ENSCMIP00000016263.1"/>
    </source>
</evidence>
<feature type="domain" description="Fibronectin type-III" evidence="9">
    <location>
        <begin position="577"/>
        <end position="671"/>
    </location>
</feature>
<feature type="compositionally biased region" description="Polar residues" evidence="7">
    <location>
        <begin position="223"/>
        <end position="238"/>
    </location>
</feature>
<dbReference type="GO" id="GO:0016020">
    <property type="term" value="C:membrane"/>
    <property type="evidence" value="ECO:0007669"/>
    <property type="project" value="UniProtKB-SubCell"/>
</dbReference>
<dbReference type="InterPro" id="IPR036116">
    <property type="entry name" value="FN3_sf"/>
</dbReference>
<reference evidence="10" key="5">
    <citation type="submission" date="2025-09" db="UniProtKB">
        <authorList>
            <consortium name="Ensembl"/>
        </authorList>
    </citation>
    <scope>IDENTIFICATION</scope>
</reference>
<protein>
    <submittedName>
        <fullName evidence="10">Fibronectin type-III domain-containing protein 3A-like</fullName>
    </submittedName>
</protein>
<evidence type="ECO:0000259" key="9">
    <source>
        <dbReference type="PROSITE" id="PS50853"/>
    </source>
</evidence>
<feature type="domain" description="Fibronectin type-III" evidence="9">
    <location>
        <begin position="385"/>
        <end position="476"/>
    </location>
</feature>
<comment type="similarity">
    <text evidence="6">Belongs to the FNDC3 family.</text>
</comment>
<reference evidence="10" key="4">
    <citation type="submission" date="2025-08" db="UniProtKB">
        <authorList>
            <consortium name="Ensembl"/>
        </authorList>
    </citation>
    <scope>IDENTIFICATION</scope>
</reference>
<evidence type="ECO:0000313" key="11">
    <source>
        <dbReference type="Proteomes" id="UP000314986"/>
    </source>
</evidence>
<dbReference type="PRINTS" id="PR00014">
    <property type="entry name" value="FNTYPEIII"/>
</dbReference>
<evidence type="ECO:0000256" key="8">
    <source>
        <dbReference type="SAM" id="Phobius"/>
    </source>
</evidence>
<dbReference type="InParanoid" id="A0A4W3HGZ3"/>
<evidence type="ECO:0000256" key="6">
    <source>
        <dbReference type="ARBA" id="ARBA00038207"/>
    </source>
</evidence>
<feature type="domain" description="Fibronectin type-III" evidence="9">
    <location>
        <begin position="772"/>
        <end position="862"/>
    </location>
</feature>
<keyword evidence="4 8" id="KW-1133">Transmembrane helix</keyword>
<dbReference type="Pfam" id="PF00041">
    <property type="entry name" value="fn3"/>
    <property type="match status" value="7"/>
</dbReference>
<dbReference type="InterPro" id="IPR050617">
    <property type="entry name" value="E3_ligase_FN3/SPRY"/>
</dbReference>
<feature type="domain" description="Fibronectin type-III" evidence="9">
    <location>
        <begin position="480"/>
        <end position="573"/>
    </location>
</feature>
<dbReference type="Gene3D" id="2.60.40.10">
    <property type="entry name" value="Immunoglobulins"/>
    <property type="match status" value="9"/>
</dbReference>
<feature type="transmembrane region" description="Helical" evidence="8">
    <location>
        <begin position="1182"/>
        <end position="1206"/>
    </location>
</feature>
<evidence type="ECO:0000256" key="1">
    <source>
        <dbReference type="ARBA" id="ARBA00004167"/>
    </source>
</evidence>
<dbReference type="PANTHER" id="PTHR24099">
    <property type="entry name" value="E3 UBIQUITIN-PROTEIN LIGASE TRIM36-RELATED"/>
    <property type="match status" value="1"/>
</dbReference>
<accession>A0A4W3HGZ3</accession>
<dbReference type="AlphaFoldDB" id="A0A4W3HGZ3"/>
<dbReference type="PANTHER" id="PTHR24099:SF14">
    <property type="entry name" value="FIBRONECTIN TYPE III DOMAIN CONTAINING 3C2-RELATED"/>
    <property type="match status" value="1"/>
</dbReference>
<gene>
    <name evidence="10" type="primary">LOC103177860</name>
</gene>
<dbReference type="FunFam" id="2.60.40.10:FF:000373">
    <property type="entry name" value="fibronectin type-III domain-containing protein 3A isoform X1"/>
    <property type="match status" value="1"/>
</dbReference>
<evidence type="ECO:0000256" key="4">
    <source>
        <dbReference type="ARBA" id="ARBA00022989"/>
    </source>
</evidence>
<evidence type="ECO:0000256" key="5">
    <source>
        <dbReference type="ARBA" id="ARBA00023136"/>
    </source>
</evidence>
<dbReference type="PROSITE" id="PS50853">
    <property type="entry name" value="FN3"/>
    <property type="match status" value="8"/>
</dbReference>
<dbReference type="SUPFAM" id="SSF49265">
    <property type="entry name" value="Fibronectin type III"/>
    <property type="match status" value="6"/>
</dbReference>
<sequence length="1207" mass="132788">MNIPVIMAEQPPPETSALMNEVPLLPHIVNGDSSQQVILVQVNPGETFTIRTEDGHIQCIQGPAHVPMMSPNGSMPPIYVPPGYISQVIEENGVRRVVVLPHSREFHPGSHPSMHPPPPHVSHYMHHHPGLIAHPHPVYSPVTGTGDMSPQFMPQHTPLPHVFADQDARSPHGRLNVNHRDERTIKVHERLQKRLKDRQVGGPKDKPNSPPSSPHKSHSNSPTNVQNGYGKGQNTSGVTGIASGPVKPRQSVKARSSLQDDAETGDSYFESKQLQELLSGIAKPIISDIKPKSAVLSWSLPSISVSGEDDAYHIPVGCNYEVSLSNSGKNGKFKTVYIGEETTVTIPELRPATEYHVRVSGTYSSVKGSPSELASFTTEISEPDPPAPPKLINRTKNTLNFQWKASNDNGSKITNYSLEWDEGMQNLFKECYFGHQKQYKLTKLSPSVGYTFRLAAKNDIGMSDFSETVQYYTAGSVPPAPAAPQLTRTGITWLSLEWSKPTGVSSDEPLTYILEMEDESSGYGFKVKHNGDELSCTLKNLRRSTSYKYRVFACNSEGKSNPSEVVEFSTCPDKPGPPSKLSIKGKSHAYNLKATWDPPKDNGGSEITKYVLEMSEGLNGNKWDLMYNGLVREHVCDHLKPGTWYRLRVYSISAGGQSQVSEILSVQTAAVPPGPCQPPRLAGKARAREILIRWAPPIVDGGSTIVEYTVEMAQSEKDKQRTLYQGSEQECTVTDLLPGKMYCFWVKAANKVGYGPQSERSDILTAAGPPEQCNMPVVSCKSATCVHMDWECPVSNGSEVTEFRLEFGGMEGSMQVFYSGPALNYEVKGLTPATAYYCRVQAVNCAGAGHFSDTATCVTPASVPAAVSVLQVIDEDQLEFVLPSPSTCLAIQWKEPCCHGSEITGYNIDYGDKQILAINRDTSCIIENLQPDTTYRIRIQAVSSIGAGPLSHSIKAKTKPLPPEPPHLECAVFSYQSLKLKWGDGPNKVLTASSTQFNLQIEDKFGRFVALYSGPCHTYKVQRLIESSAYKFRIQAYNDAGEGAFSEVYTFTTTKSPPPLLKAPRIQMLEQNACEIIWDAVQPMKGDAIVYILQNIIGRDSEQVYRGPETSFLFTNVQANCEYRFRVCAGRQYRDSVGVQELCGPYSPTVAFSSQRQESAPSAETAVELTKVKRKSLSDEQFAALIVVGFAVVSILFAFIIQYFVIK</sequence>
<dbReference type="GeneID" id="103177860"/>
<dbReference type="OMA" id="EWGQTEG"/>
<dbReference type="InterPro" id="IPR003961">
    <property type="entry name" value="FN3_dom"/>
</dbReference>
<reference evidence="11" key="1">
    <citation type="journal article" date="2006" name="Science">
        <title>Ancient noncoding elements conserved in the human genome.</title>
        <authorList>
            <person name="Venkatesh B."/>
            <person name="Kirkness E.F."/>
            <person name="Loh Y.H."/>
            <person name="Halpern A.L."/>
            <person name="Lee A.P."/>
            <person name="Johnson J."/>
            <person name="Dandona N."/>
            <person name="Viswanathan L.D."/>
            <person name="Tay A."/>
            <person name="Venter J.C."/>
            <person name="Strausberg R.L."/>
            <person name="Brenner S."/>
        </authorList>
    </citation>
    <scope>NUCLEOTIDE SEQUENCE [LARGE SCALE GENOMIC DNA]</scope>
</reference>
<feature type="region of interest" description="Disordered" evidence="7">
    <location>
        <begin position="153"/>
        <end position="266"/>
    </location>
</feature>
<comment type="subcellular location">
    <subcellularLocation>
        <location evidence="1">Membrane</location>
        <topology evidence="1">Single-pass membrane protein</topology>
    </subcellularLocation>
</comment>
<feature type="domain" description="Fibronectin type-III" evidence="9">
    <location>
        <begin position="280"/>
        <end position="381"/>
    </location>
</feature>
<keyword evidence="5 8" id="KW-0472">Membrane</keyword>
<dbReference type="KEGG" id="cmk:103177860"/>
<evidence type="ECO:0000256" key="7">
    <source>
        <dbReference type="SAM" id="MobiDB-lite"/>
    </source>
</evidence>
<dbReference type="Proteomes" id="UP000314986">
    <property type="component" value="Unassembled WGS sequence"/>
</dbReference>
<dbReference type="FunFam" id="2.60.40.10:FF:000180">
    <property type="entry name" value="Fibronectin type III domain containing 3A"/>
    <property type="match status" value="1"/>
</dbReference>
<reference evidence="11" key="2">
    <citation type="journal article" date="2007" name="PLoS Biol.">
        <title>Survey sequencing and comparative analysis of the elephant shark (Callorhinchus milii) genome.</title>
        <authorList>
            <person name="Venkatesh B."/>
            <person name="Kirkness E.F."/>
            <person name="Loh Y.H."/>
            <person name="Halpern A.L."/>
            <person name="Lee A.P."/>
            <person name="Johnson J."/>
            <person name="Dandona N."/>
            <person name="Viswanathan L.D."/>
            <person name="Tay A."/>
            <person name="Venter J.C."/>
            <person name="Strausberg R.L."/>
            <person name="Brenner S."/>
        </authorList>
    </citation>
    <scope>NUCLEOTIDE SEQUENCE [LARGE SCALE GENOMIC DNA]</scope>
</reference>